<dbReference type="PANTHER" id="PTHR38459:SF1">
    <property type="entry name" value="PROPHAGE BACTOPRENOL-LINKED GLUCOSE TRANSLOCASE HOMOLOG"/>
    <property type="match status" value="1"/>
</dbReference>
<protein>
    <submittedName>
        <fullName evidence="9">GtrA family protein</fullName>
    </submittedName>
</protein>
<evidence type="ECO:0000256" key="2">
    <source>
        <dbReference type="ARBA" id="ARBA00009399"/>
    </source>
</evidence>
<dbReference type="GO" id="GO:0005886">
    <property type="term" value="C:plasma membrane"/>
    <property type="evidence" value="ECO:0007669"/>
    <property type="project" value="TreeGrafter"/>
</dbReference>
<comment type="caution">
    <text evidence="9">The sequence shown here is derived from an EMBL/GenBank/DDBJ whole genome shotgun (WGS) entry which is preliminary data.</text>
</comment>
<dbReference type="InterPro" id="IPR051401">
    <property type="entry name" value="GtrA_CellWall_Glycosyl"/>
</dbReference>
<dbReference type="AlphaFoldDB" id="A0A5N8VB56"/>
<feature type="transmembrane region" description="Helical" evidence="7">
    <location>
        <begin position="107"/>
        <end position="125"/>
    </location>
</feature>
<dbReference type="OrthoDB" id="2666802at2"/>
<evidence type="ECO:0000256" key="3">
    <source>
        <dbReference type="ARBA" id="ARBA00022692"/>
    </source>
</evidence>
<dbReference type="PANTHER" id="PTHR38459">
    <property type="entry name" value="PROPHAGE BACTOPRENOL-LINKED GLUCOSE TRANSLOCASE HOMOLOG"/>
    <property type="match status" value="1"/>
</dbReference>
<evidence type="ECO:0000256" key="5">
    <source>
        <dbReference type="ARBA" id="ARBA00023136"/>
    </source>
</evidence>
<comment type="similarity">
    <text evidence="2">Belongs to the GtrA family.</text>
</comment>
<comment type="subcellular location">
    <subcellularLocation>
        <location evidence="1">Membrane</location>
        <topology evidence="1">Multi-pass membrane protein</topology>
    </subcellularLocation>
</comment>
<dbReference type="RefSeq" id="WP_152887950.1">
    <property type="nucleotide sequence ID" value="NZ_VJZD01000048.1"/>
</dbReference>
<sequence length="168" mass="18541">MPGKRPRPVRRQLVTFAVIGVINTATYYGFYLLFLIFLPYLAAHVFAFLLSMTGSFFLNARFTYRTRPTWRKFLLFPLTNAANFLITTTGVYVIVDVLHQGSRFAPLAASLAAVPVTFVVSRWVMSPARPAARESGKDADRDPEGPAVTDPAAGAVRDTGREAVQEIA</sequence>
<evidence type="ECO:0000313" key="10">
    <source>
        <dbReference type="Proteomes" id="UP000325849"/>
    </source>
</evidence>
<keyword evidence="10" id="KW-1185">Reference proteome</keyword>
<keyword evidence="5 7" id="KW-0472">Membrane</keyword>
<evidence type="ECO:0000256" key="6">
    <source>
        <dbReference type="SAM" id="MobiDB-lite"/>
    </source>
</evidence>
<name>A0A5N8VB56_9ACTN</name>
<organism evidence="9 10">
    <name type="scientific">Streptomyces adustus</name>
    <dbReference type="NCBI Taxonomy" id="1609272"/>
    <lineage>
        <taxon>Bacteria</taxon>
        <taxon>Bacillati</taxon>
        <taxon>Actinomycetota</taxon>
        <taxon>Actinomycetes</taxon>
        <taxon>Kitasatosporales</taxon>
        <taxon>Streptomycetaceae</taxon>
        <taxon>Streptomyces</taxon>
    </lineage>
</organism>
<feature type="transmembrane region" description="Helical" evidence="7">
    <location>
        <begin position="74"/>
        <end position="95"/>
    </location>
</feature>
<dbReference type="Proteomes" id="UP000325849">
    <property type="component" value="Unassembled WGS sequence"/>
</dbReference>
<feature type="domain" description="GtrA/DPMS transmembrane" evidence="8">
    <location>
        <begin position="15"/>
        <end position="124"/>
    </location>
</feature>
<dbReference type="EMBL" id="VJZD01000048">
    <property type="protein sequence ID" value="MPY32480.1"/>
    <property type="molecule type" value="Genomic_DNA"/>
</dbReference>
<reference evidence="9 10" key="1">
    <citation type="submission" date="2019-07" db="EMBL/GenBank/DDBJ databases">
        <title>New species of Amycolatopsis and Streptomyces.</title>
        <authorList>
            <person name="Duangmal K."/>
            <person name="Teo W.F.A."/>
            <person name="Lipun K."/>
        </authorList>
    </citation>
    <scope>NUCLEOTIDE SEQUENCE [LARGE SCALE GENOMIC DNA]</scope>
    <source>
        <strain evidence="9 10">NBRC 109810</strain>
    </source>
</reference>
<keyword evidence="4 7" id="KW-1133">Transmembrane helix</keyword>
<feature type="transmembrane region" description="Helical" evidence="7">
    <location>
        <begin position="40"/>
        <end position="62"/>
    </location>
</feature>
<dbReference type="GO" id="GO:0000271">
    <property type="term" value="P:polysaccharide biosynthetic process"/>
    <property type="evidence" value="ECO:0007669"/>
    <property type="project" value="InterPro"/>
</dbReference>
<feature type="compositionally biased region" description="Basic and acidic residues" evidence="6">
    <location>
        <begin position="131"/>
        <end position="144"/>
    </location>
</feature>
<evidence type="ECO:0000256" key="7">
    <source>
        <dbReference type="SAM" id="Phobius"/>
    </source>
</evidence>
<dbReference type="Pfam" id="PF04138">
    <property type="entry name" value="GtrA_DPMS_TM"/>
    <property type="match status" value="1"/>
</dbReference>
<dbReference type="InterPro" id="IPR007267">
    <property type="entry name" value="GtrA_DPMS_TM"/>
</dbReference>
<evidence type="ECO:0000256" key="4">
    <source>
        <dbReference type="ARBA" id="ARBA00022989"/>
    </source>
</evidence>
<feature type="region of interest" description="Disordered" evidence="6">
    <location>
        <begin position="130"/>
        <end position="168"/>
    </location>
</feature>
<evidence type="ECO:0000313" key="9">
    <source>
        <dbReference type="EMBL" id="MPY32480.1"/>
    </source>
</evidence>
<keyword evidence="3 7" id="KW-0812">Transmembrane</keyword>
<feature type="compositionally biased region" description="Basic and acidic residues" evidence="6">
    <location>
        <begin position="158"/>
        <end position="168"/>
    </location>
</feature>
<evidence type="ECO:0000256" key="1">
    <source>
        <dbReference type="ARBA" id="ARBA00004141"/>
    </source>
</evidence>
<evidence type="ECO:0000259" key="8">
    <source>
        <dbReference type="Pfam" id="PF04138"/>
    </source>
</evidence>
<gene>
    <name evidence="9" type="ORF">FNH09_14740</name>
</gene>
<accession>A0A5N8VB56</accession>
<feature type="transmembrane region" description="Helical" evidence="7">
    <location>
        <begin position="12"/>
        <end position="34"/>
    </location>
</feature>
<proteinExistence type="inferred from homology"/>